<protein>
    <submittedName>
        <fullName evidence="2">Uncharacterized protein</fullName>
    </submittedName>
</protein>
<name>A0A498S2M6_ACAVI</name>
<keyword evidence="3" id="KW-1185">Reference proteome</keyword>
<accession>A0A498S2M6</accession>
<evidence type="ECO:0000256" key="1">
    <source>
        <dbReference type="SAM" id="Phobius"/>
    </source>
</evidence>
<evidence type="ECO:0000313" key="2">
    <source>
        <dbReference type="EMBL" id="VBB27557.1"/>
    </source>
</evidence>
<dbReference type="AlphaFoldDB" id="A0A498S2M6"/>
<keyword evidence="1" id="KW-0812">Transmembrane</keyword>
<dbReference type="EMBL" id="UPTC01000248">
    <property type="protein sequence ID" value="VBB27557.1"/>
    <property type="molecule type" value="Genomic_DNA"/>
</dbReference>
<evidence type="ECO:0000313" key="3">
    <source>
        <dbReference type="Proteomes" id="UP000276991"/>
    </source>
</evidence>
<reference evidence="2 3" key="1">
    <citation type="submission" date="2018-08" db="EMBL/GenBank/DDBJ databases">
        <authorList>
            <person name="Laetsch R D."/>
            <person name="Stevens L."/>
            <person name="Kumar S."/>
            <person name="Blaxter L. M."/>
        </authorList>
    </citation>
    <scope>NUCLEOTIDE SEQUENCE [LARGE SCALE GENOMIC DNA]</scope>
</reference>
<gene>
    <name evidence="2" type="ORF">NAV_LOCUS2387</name>
</gene>
<feature type="transmembrane region" description="Helical" evidence="1">
    <location>
        <begin position="21"/>
        <end position="44"/>
    </location>
</feature>
<keyword evidence="1" id="KW-1133">Transmembrane helix</keyword>
<dbReference type="Proteomes" id="UP000276991">
    <property type="component" value="Unassembled WGS sequence"/>
</dbReference>
<organism evidence="2 3">
    <name type="scientific">Acanthocheilonema viteae</name>
    <name type="common">Filarial nematode worm</name>
    <name type="synonym">Dipetalonema viteae</name>
    <dbReference type="NCBI Taxonomy" id="6277"/>
    <lineage>
        <taxon>Eukaryota</taxon>
        <taxon>Metazoa</taxon>
        <taxon>Ecdysozoa</taxon>
        <taxon>Nematoda</taxon>
        <taxon>Chromadorea</taxon>
        <taxon>Rhabditida</taxon>
        <taxon>Spirurina</taxon>
        <taxon>Spiruromorpha</taxon>
        <taxon>Filarioidea</taxon>
        <taxon>Onchocercidae</taxon>
        <taxon>Acanthocheilonema</taxon>
    </lineage>
</organism>
<sequence>MVIKHKENDEMFRIRECSDSITAGSTAGSIGGVAVIAALAALSISNMSVDGHFSATISCKYRAIGVLSVDGP</sequence>
<proteinExistence type="predicted"/>
<keyword evidence="1" id="KW-0472">Membrane</keyword>